<dbReference type="SUPFAM" id="SSF57850">
    <property type="entry name" value="RING/U-box"/>
    <property type="match status" value="1"/>
</dbReference>
<dbReference type="Pfam" id="PF00443">
    <property type="entry name" value="UCH"/>
    <property type="match status" value="1"/>
</dbReference>
<keyword evidence="2 4" id="KW-0863">Zinc-finger</keyword>
<evidence type="ECO:0000256" key="5">
    <source>
        <dbReference type="SAM" id="MobiDB-lite"/>
    </source>
</evidence>
<name>A0AAE0FGM3_9CHLO</name>
<evidence type="ECO:0000256" key="3">
    <source>
        <dbReference type="ARBA" id="ARBA00022833"/>
    </source>
</evidence>
<dbReference type="InterPro" id="IPR001394">
    <property type="entry name" value="Peptidase_C19_UCH"/>
</dbReference>
<evidence type="ECO:0000313" key="9">
    <source>
        <dbReference type="Proteomes" id="UP001190700"/>
    </source>
</evidence>
<dbReference type="Gene3D" id="3.90.70.10">
    <property type="entry name" value="Cysteine proteinases"/>
    <property type="match status" value="1"/>
</dbReference>
<dbReference type="PANTHER" id="PTHR21646:SF16">
    <property type="entry name" value="U4_U6.U5 TRI-SNRNP-ASSOCIATED PROTEIN 2"/>
    <property type="match status" value="1"/>
</dbReference>
<dbReference type="GO" id="GO:0008270">
    <property type="term" value="F:zinc ion binding"/>
    <property type="evidence" value="ECO:0007669"/>
    <property type="project" value="UniProtKB-KW"/>
</dbReference>
<dbReference type="InterPro" id="IPR001607">
    <property type="entry name" value="Znf_UBP"/>
</dbReference>
<dbReference type="InterPro" id="IPR013083">
    <property type="entry name" value="Znf_RING/FYVE/PHD"/>
</dbReference>
<keyword evidence="1" id="KW-0479">Metal-binding</keyword>
<dbReference type="SUPFAM" id="SSF54001">
    <property type="entry name" value="Cysteine proteinases"/>
    <property type="match status" value="1"/>
</dbReference>
<gene>
    <name evidence="8" type="ORF">CYMTET_31537</name>
</gene>
<keyword evidence="9" id="KW-1185">Reference proteome</keyword>
<dbReference type="InterPro" id="IPR050185">
    <property type="entry name" value="Ub_carboxyl-term_hydrolase"/>
</dbReference>
<dbReference type="InterPro" id="IPR038765">
    <property type="entry name" value="Papain-like_cys_pep_sf"/>
</dbReference>
<feature type="region of interest" description="Disordered" evidence="5">
    <location>
        <begin position="1"/>
        <end position="52"/>
    </location>
</feature>
<dbReference type="Gene3D" id="3.30.40.10">
    <property type="entry name" value="Zinc/RING finger domain, C3HC4 (zinc finger)"/>
    <property type="match status" value="1"/>
</dbReference>
<evidence type="ECO:0000256" key="4">
    <source>
        <dbReference type="PROSITE-ProRule" id="PRU00502"/>
    </source>
</evidence>
<keyword evidence="3" id="KW-0862">Zinc</keyword>
<proteinExistence type="predicted"/>
<evidence type="ECO:0000259" key="6">
    <source>
        <dbReference type="PROSITE" id="PS50235"/>
    </source>
</evidence>
<dbReference type="PANTHER" id="PTHR21646">
    <property type="entry name" value="UBIQUITIN CARBOXYL-TERMINAL HYDROLASE"/>
    <property type="match status" value="1"/>
</dbReference>
<dbReference type="EMBL" id="LGRX02018715">
    <property type="protein sequence ID" value="KAK3259466.1"/>
    <property type="molecule type" value="Genomic_DNA"/>
</dbReference>
<organism evidence="8 9">
    <name type="scientific">Cymbomonas tetramitiformis</name>
    <dbReference type="NCBI Taxonomy" id="36881"/>
    <lineage>
        <taxon>Eukaryota</taxon>
        <taxon>Viridiplantae</taxon>
        <taxon>Chlorophyta</taxon>
        <taxon>Pyramimonadophyceae</taxon>
        <taxon>Pyramimonadales</taxon>
        <taxon>Pyramimonadaceae</taxon>
        <taxon>Cymbomonas</taxon>
    </lineage>
</organism>
<dbReference type="SMART" id="SM00290">
    <property type="entry name" value="ZnF_UBP"/>
    <property type="match status" value="1"/>
</dbReference>
<dbReference type="InterPro" id="IPR028889">
    <property type="entry name" value="USP"/>
</dbReference>
<dbReference type="Pfam" id="PF02148">
    <property type="entry name" value="zf-UBP"/>
    <property type="match status" value="1"/>
</dbReference>
<comment type="caution">
    <text evidence="8">The sequence shown here is derived from an EMBL/GenBank/DDBJ whole genome shotgun (WGS) entry which is preliminary data.</text>
</comment>
<feature type="compositionally biased region" description="Acidic residues" evidence="5">
    <location>
        <begin position="7"/>
        <end position="18"/>
    </location>
</feature>
<dbReference type="PROSITE" id="PS50235">
    <property type="entry name" value="USP_3"/>
    <property type="match status" value="1"/>
</dbReference>
<dbReference type="GO" id="GO:0004843">
    <property type="term" value="F:cysteine-type deubiquitinase activity"/>
    <property type="evidence" value="ECO:0007669"/>
    <property type="project" value="InterPro"/>
</dbReference>
<accession>A0AAE0FGM3</accession>
<sequence length="315" mass="36160">MKRAREEDTENSAEEAVEPEVGALKAEETAAAPDPYDDEDEEDERFKRERADSKRLRKGADCPYVDTVARPMLDFDFEKCCSVSLSPINVYACLVCGKYFQGRGPKSHAYTHSLEFNHHMYMKVETGKVYCLPEGYEVDDRSFDDIRFVLNPRFSAADVSEFDKTPTWSRSLEGVEFMPGFVGLNNMRANDYANVIIQTLMRITPIRDFFLLPENYSKCKSLLVHRFGELMRKMWNPRNFKGQVSPHEFMQAVMQSSKKRFLIDKQGEPVEFFSWLANTLHYDLTGGKVKKRSVITDCLQGQLQMPTEAGTGCEL</sequence>
<evidence type="ECO:0000256" key="1">
    <source>
        <dbReference type="ARBA" id="ARBA00022723"/>
    </source>
</evidence>
<evidence type="ECO:0000313" key="8">
    <source>
        <dbReference type="EMBL" id="KAK3259466.1"/>
    </source>
</evidence>
<protein>
    <submittedName>
        <fullName evidence="8">Uncharacterized protein</fullName>
    </submittedName>
</protein>
<feature type="domain" description="UBP-type" evidence="7">
    <location>
        <begin position="60"/>
        <end position="157"/>
    </location>
</feature>
<reference evidence="8 9" key="1">
    <citation type="journal article" date="2015" name="Genome Biol. Evol.">
        <title>Comparative Genomics of a Bacterivorous Green Alga Reveals Evolutionary Causalities and Consequences of Phago-Mixotrophic Mode of Nutrition.</title>
        <authorList>
            <person name="Burns J.A."/>
            <person name="Paasch A."/>
            <person name="Narechania A."/>
            <person name="Kim E."/>
        </authorList>
    </citation>
    <scope>NUCLEOTIDE SEQUENCE [LARGE SCALE GENOMIC DNA]</scope>
    <source>
        <strain evidence="8 9">PLY_AMNH</strain>
    </source>
</reference>
<dbReference type="Proteomes" id="UP001190700">
    <property type="component" value="Unassembled WGS sequence"/>
</dbReference>
<dbReference type="PROSITE" id="PS50271">
    <property type="entry name" value="ZF_UBP"/>
    <property type="match status" value="1"/>
</dbReference>
<evidence type="ECO:0000256" key="2">
    <source>
        <dbReference type="ARBA" id="ARBA00022771"/>
    </source>
</evidence>
<dbReference type="AlphaFoldDB" id="A0AAE0FGM3"/>
<dbReference type="GO" id="GO:0016579">
    <property type="term" value="P:protein deubiquitination"/>
    <property type="evidence" value="ECO:0007669"/>
    <property type="project" value="InterPro"/>
</dbReference>
<feature type="domain" description="USP" evidence="6">
    <location>
        <begin position="182"/>
        <end position="315"/>
    </location>
</feature>
<evidence type="ECO:0000259" key="7">
    <source>
        <dbReference type="PROSITE" id="PS50271"/>
    </source>
</evidence>